<dbReference type="GO" id="GO:0004045">
    <property type="term" value="F:peptidyl-tRNA hydrolase activity"/>
    <property type="evidence" value="ECO:0007669"/>
    <property type="project" value="InterPro"/>
</dbReference>
<feature type="region of interest" description="Disordered" evidence="2">
    <location>
        <begin position="319"/>
        <end position="341"/>
    </location>
</feature>
<dbReference type="GO" id="GO:0005739">
    <property type="term" value="C:mitochondrion"/>
    <property type="evidence" value="ECO:0007669"/>
    <property type="project" value="TreeGrafter"/>
</dbReference>
<dbReference type="EMBL" id="OAPG01000007">
    <property type="protein sequence ID" value="SNX84596.1"/>
    <property type="molecule type" value="Genomic_DNA"/>
</dbReference>
<keyword evidence="4" id="KW-0489">Methyltransferase</keyword>
<dbReference type="Proteomes" id="UP001294444">
    <property type="component" value="Unassembled WGS sequence"/>
</dbReference>
<reference evidence="4" key="1">
    <citation type="submission" date="2023-10" db="EMBL/GenBank/DDBJ databases">
        <authorList>
            <person name="Guldener U."/>
        </authorList>
    </citation>
    <scope>NUCLEOTIDE SEQUENCE</scope>
    <source>
        <strain evidence="4">Mp4</strain>
    </source>
</reference>
<dbReference type="InterPro" id="IPR001328">
    <property type="entry name" value="Pept_tRNA_hydro"/>
</dbReference>
<dbReference type="InterPro" id="IPR050320">
    <property type="entry name" value="N5-glutamine_MTase"/>
</dbReference>
<keyword evidence="4" id="KW-0808">Transferase</keyword>
<dbReference type="PROSITE" id="PS00092">
    <property type="entry name" value="N6_MTASE"/>
    <property type="match status" value="1"/>
</dbReference>
<comment type="caution">
    <text evidence="4">The sequence shown here is derived from an EMBL/GenBank/DDBJ whole genome shotgun (WGS) entry which is preliminary data.</text>
</comment>
<gene>
    <name evidence="4" type="ORF">MEPE_03305</name>
</gene>
<feature type="coiled-coil region" evidence="1">
    <location>
        <begin position="446"/>
        <end position="473"/>
    </location>
</feature>
<proteinExistence type="predicted"/>
<dbReference type="InterPro" id="IPR029063">
    <property type="entry name" value="SAM-dependent_MTases_sf"/>
</dbReference>
<sequence length="826" mass="90826">MLGYTARTPNGTAFRTALAGSTKSIHFTCSTSSVTSSLAKAFFTSDDLLLKALRRRQEIYRLRQVSNKKADRIEAASLAKCEIRWLAEHVRSHKFTIPANSSLSPSSSSSRSKATFNRLSRRKIISMAAQMTRKNVPLSYLIGSIPFGNLPQELTVRPPILLPRPETEHWATQVAETLVNRLDTSQSIRVADLCTGSGCVALLVAHALRTKLGPGKNWKVVACDRSPLAVELAIENAIKLGLKVNQEGANLHIVQADIFEDEDMDTLATLAGGPFDLVLSNPPYIPRREYNSLSAEVKQHEDPVALIGERSVSPSISVELSQTPSNPAIATNTGESPAVDPTRQTYLDRNGLSFHARLAQLINRPAFSHSRNPCLPRLVAEYGKGQQKAVEKLHNELKAPKHRLAQVIALENCKLVVIGLGNATTHPETRHSIGQVVLDPLLGSLIDQDLKVRRRLREIRNELEEERVEAIKDGRKIDVDVHKDWAESVPRTFPLVTLYGSSSPSSGENLDVSDEMHGRPMKLVKVTVGKSGGWAATVSLLIPSSPQSTFLSSNSSPKAVTATAPSFENSTTIYKVEVLLFKPSQPMNLSGQGLKAFLQSHHPFYTDSTIINQNGYSNASCSTLNSLEGWRIQDDVLVLQDELDLEFGKVKMKQSGSARGHNGVRDIVRRLEIPDNLPGATTVKGGGGKGSEMVGGPKLARVMIGIGRPENGIIKGKEKGKGGYHVQGNNVDDWIPSMMMMGKSKKKPISIDKWVLSALTKDEIESCQRGYVLDQVTQQTLDWIRGRSESLVQSKKQHDRDWVESGVVKMRSAKDQFGVYRTIWVY</sequence>
<dbReference type="GO" id="GO:0032259">
    <property type="term" value="P:methylation"/>
    <property type="evidence" value="ECO:0007669"/>
    <property type="project" value="UniProtKB-KW"/>
</dbReference>
<protein>
    <submittedName>
        <fullName evidence="4">Related to MTQ1 - S-adenosylmethionine-dependent methyltransferase</fullName>
    </submittedName>
</protein>
<dbReference type="Gene3D" id="3.40.50.150">
    <property type="entry name" value="Vaccinia Virus protein VP39"/>
    <property type="match status" value="1"/>
</dbReference>
<dbReference type="InterPro" id="IPR002052">
    <property type="entry name" value="DNA_methylase_N6_adenine_CS"/>
</dbReference>
<organism evidence="4 5">
    <name type="scientific">Melanopsichium pennsylvanicum</name>
    <dbReference type="NCBI Taxonomy" id="63383"/>
    <lineage>
        <taxon>Eukaryota</taxon>
        <taxon>Fungi</taxon>
        <taxon>Dikarya</taxon>
        <taxon>Basidiomycota</taxon>
        <taxon>Ustilaginomycotina</taxon>
        <taxon>Ustilaginomycetes</taxon>
        <taxon>Ustilaginales</taxon>
        <taxon>Ustilaginaceae</taxon>
        <taxon>Melanopsichium</taxon>
    </lineage>
</organism>
<evidence type="ECO:0000313" key="4">
    <source>
        <dbReference type="EMBL" id="SNX84596.1"/>
    </source>
</evidence>
<dbReference type="PANTHER" id="PTHR18895:SF74">
    <property type="entry name" value="MTRF1L RELEASE FACTOR GLUTAMINE METHYLTRANSFERASE"/>
    <property type="match status" value="1"/>
</dbReference>
<dbReference type="SUPFAM" id="SSF53178">
    <property type="entry name" value="Peptidyl-tRNA hydrolase-like"/>
    <property type="match status" value="1"/>
</dbReference>
<name>A0AAJ4XMN6_9BASI</name>
<accession>A0AAJ4XMN6</accession>
<evidence type="ECO:0000256" key="1">
    <source>
        <dbReference type="SAM" id="Coils"/>
    </source>
</evidence>
<dbReference type="Pfam" id="PF13847">
    <property type="entry name" value="Methyltransf_31"/>
    <property type="match status" value="1"/>
</dbReference>
<evidence type="ECO:0000313" key="5">
    <source>
        <dbReference type="Proteomes" id="UP001294444"/>
    </source>
</evidence>
<dbReference type="InterPro" id="IPR018171">
    <property type="entry name" value="Pept_tRNA_hydro_CS"/>
</dbReference>
<dbReference type="Pfam" id="PF01195">
    <property type="entry name" value="Pept_tRNA_hydro"/>
    <property type="match status" value="1"/>
</dbReference>
<keyword evidence="1" id="KW-0175">Coiled coil</keyword>
<dbReference type="GO" id="GO:0003676">
    <property type="term" value="F:nucleic acid binding"/>
    <property type="evidence" value="ECO:0007669"/>
    <property type="project" value="InterPro"/>
</dbReference>
<dbReference type="SUPFAM" id="SSF53335">
    <property type="entry name" value="S-adenosyl-L-methionine-dependent methyltransferases"/>
    <property type="match status" value="1"/>
</dbReference>
<dbReference type="CDD" id="cd02440">
    <property type="entry name" value="AdoMet_MTases"/>
    <property type="match status" value="1"/>
</dbReference>
<feature type="compositionally biased region" description="Polar residues" evidence="2">
    <location>
        <begin position="319"/>
        <end position="335"/>
    </location>
</feature>
<dbReference type="PANTHER" id="PTHR18895">
    <property type="entry name" value="HEMK METHYLTRANSFERASE"/>
    <property type="match status" value="1"/>
</dbReference>
<keyword evidence="5" id="KW-1185">Reference proteome</keyword>
<feature type="domain" description="Methyltransferase" evidence="3">
    <location>
        <begin position="187"/>
        <end position="281"/>
    </location>
</feature>
<dbReference type="GO" id="GO:0008168">
    <property type="term" value="F:methyltransferase activity"/>
    <property type="evidence" value="ECO:0007669"/>
    <property type="project" value="UniProtKB-KW"/>
</dbReference>
<dbReference type="Gene3D" id="3.40.50.1470">
    <property type="entry name" value="Peptidyl-tRNA hydrolase"/>
    <property type="match status" value="1"/>
</dbReference>
<dbReference type="PROSITE" id="PS01196">
    <property type="entry name" value="PEPT_TRNA_HYDROL_2"/>
    <property type="match status" value="1"/>
</dbReference>
<dbReference type="InterPro" id="IPR025714">
    <property type="entry name" value="Methyltranfer_dom"/>
</dbReference>
<dbReference type="InterPro" id="IPR036416">
    <property type="entry name" value="Pept_tRNA_hydro_sf"/>
</dbReference>
<dbReference type="AlphaFoldDB" id="A0AAJ4XMN6"/>
<evidence type="ECO:0000256" key="2">
    <source>
        <dbReference type="SAM" id="MobiDB-lite"/>
    </source>
</evidence>
<evidence type="ECO:0000259" key="3">
    <source>
        <dbReference type="Pfam" id="PF13847"/>
    </source>
</evidence>